<reference evidence="2" key="1">
    <citation type="journal article" date="2023" name="Front. Plant Sci.">
        <title>Chromosomal-level genome assembly of Melastoma candidum provides insights into trichome evolution.</title>
        <authorList>
            <person name="Zhong Y."/>
            <person name="Wu W."/>
            <person name="Sun C."/>
            <person name="Zou P."/>
            <person name="Liu Y."/>
            <person name="Dai S."/>
            <person name="Zhou R."/>
        </authorList>
    </citation>
    <scope>NUCLEOTIDE SEQUENCE [LARGE SCALE GENOMIC DNA]</scope>
</reference>
<evidence type="ECO:0000313" key="1">
    <source>
        <dbReference type="EMBL" id="KAI4311168.1"/>
    </source>
</evidence>
<keyword evidence="2" id="KW-1185">Reference proteome</keyword>
<name>A0ACB9LJI2_9MYRT</name>
<dbReference type="EMBL" id="CM042890">
    <property type="protein sequence ID" value="KAI4311168.1"/>
    <property type="molecule type" value="Genomic_DNA"/>
</dbReference>
<evidence type="ECO:0000313" key="2">
    <source>
        <dbReference type="Proteomes" id="UP001057402"/>
    </source>
</evidence>
<accession>A0ACB9LJI2</accession>
<comment type="caution">
    <text evidence="1">The sequence shown here is derived from an EMBL/GenBank/DDBJ whole genome shotgun (WGS) entry which is preliminary data.</text>
</comment>
<protein>
    <submittedName>
        <fullName evidence="1">Uncharacterized protein</fullName>
    </submittedName>
</protein>
<dbReference type="Proteomes" id="UP001057402">
    <property type="component" value="Chromosome 11"/>
</dbReference>
<sequence length="329" mass="36673">MQHRRKYAIAIAIAYSPKGSWRSWRYVDVVDGRVDRSSDSVLKTSTFYGTNPRILYHRRYNIDRKVLYQCCETTISKVLIDGGSGVNIIPLAVDQRLNINLEKLSQSNLTIRAFDGAKRQAHGEVTLEIKVGPTLFSTQFQILETAGSFNMLLGRPWIHQAGAVPSTLHQMVRFSSDGNLITVRGEHSMELCHEIDMPYVGEPTEEPSTTQTLELVNMVRRDYKSDPLMTWGNISAVKEFLRHGYQPGQGLGIRGQGMIYPITIPAPAGTSGLGFTAKARRKQGNHTSSKSAIRFVRSSAATMEGEILSEKLENVKIQSDEEAGSFHTL</sequence>
<proteinExistence type="predicted"/>
<gene>
    <name evidence="1" type="ORF">MLD38_036084</name>
</gene>
<organism evidence="1 2">
    <name type="scientific">Melastoma candidum</name>
    <dbReference type="NCBI Taxonomy" id="119954"/>
    <lineage>
        <taxon>Eukaryota</taxon>
        <taxon>Viridiplantae</taxon>
        <taxon>Streptophyta</taxon>
        <taxon>Embryophyta</taxon>
        <taxon>Tracheophyta</taxon>
        <taxon>Spermatophyta</taxon>
        <taxon>Magnoliopsida</taxon>
        <taxon>eudicotyledons</taxon>
        <taxon>Gunneridae</taxon>
        <taxon>Pentapetalae</taxon>
        <taxon>rosids</taxon>
        <taxon>malvids</taxon>
        <taxon>Myrtales</taxon>
        <taxon>Melastomataceae</taxon>
        <taxon>Melastomatoideae</taxon>
        <taxon>Melastomateae</taxon>
        <taxon>Melastoma</taxon>
    </lineage>
</organism>